<proteinExistence type="predicted"/>
<feature type="non-terminal residue" evidence="3">
    <location>
        <position position="1"/>
    </location>
</feature>
<feature type="region of interest" description="Disordered" evidence="2">
    <location>
        <begin position="167"/>
        <end position="187"/>
    </location>
</feature>
<sequence length="236" mass="27294">NTTLISEHSAELSRVNARHETETKLLTRKLDRMTLEQNDLKRSLSEAQAQVKAMPSLHMGMAARTWMERRQSLERSVAVLEQTKTQLLLDTERLTATKTKLVSENEGLAREALYIYMPEAPISYEEYMQLKRRVREAEEASTQLGSTLEQSVVARTAALKAELSFVSEEGERQREGREREREVRERERAQWERERADLVSGWRTRLDKLTNYLVTSQTVSRDTLSALHVDTQAMNQ</sequence>
<keyword evidence="1" id="KW-0175">Coiled coil</keyword>
<reference evidence="3 4" key="1">
    <citation type="journal article" date="2018" name="PLoS ONE">
        <title>The draft genome of Kipferlia bialata reveals reductive genome evolution in fornicate parasites.</title>
        <authorList>
            <person name="Tanifuji G."/>
            <person name="Takabayashi S."/>
            <person name="Kume K."/>
            <person name="Takagi M."/>
            <person name="Nakayama T."/>
            <person name="Kamikawa R."/>
            <person name="Inagaki Y."/>
            <person name="Hashimoto T."/>
        </authorList>
    </citation>
    <scope>NUCLEOTIDE SEQUENCE [LARGE SCALE GENOMIC DNA]</scope>
    <source>
        <strain evidence="3">NY0173</strain>
    </source>
</reference>
<dbReference type="AlphaFoldDB" id="A0A9K3D4N4"/>
<feature type="non-terminal residue" evidence="3">
    <location>
        <position position="236"/>
    </location>
</feature>
<accession>A0A9K3D4N4</accession>
<feature type="coiled-coil region" evidence="1">
    <location>
        <begin position="30"/>
        <end position="83"/>
    </location>
</feature>
<dbReference type="EMBL" id="BDIP01003564">
    <property type="protein sequence ID" value="GIQ87862.1"/>
    <property type="molecule type" value="Genomic_DNA"/>
</dbReference>
<organism evidence="3 4">
    <name type="scientific">Kipferlia bialata</name>
    <dbReference type="NCBI Taxonomy" id="797122"/>
    <lineage>
        <taxon>Eukaryota</taxon>
        <taxon>Metamonada</taxon>
        <taxon>Carpediemonas-like organisms</taxon>
        <taxon>Kipferlia</taxon>
    </lineage>
</organism>
<dbReference type="Proteomes" id="UP000265618">
    <property type="component" value="Unassembled WGS sequence"/>
</dbReference>
<evidence type="ECO:0000256" key="2">
    <source>
        <dbReference type="SAM" id="MobiDB-lite"/>
    </source>
</evidence>
<evidence type="ECO:0000313" key="3">
    <source>
        <dbReference type="EMBL" id="GIQ87862.1"/>
    </source>
</evidence>
<gene>
    <name evidence="3" type="ORF">KIPB_009993</name>
</gene>
<evidence type="ECO:0000313" key="4">
    <source>
        <dbReference type="Proteomes" id="UP000265618"/>
    </source>
</evidence>
<protein>
    <submittedName>
        <fullName evidence="3">Uncharacterized protein</fullName>
    </submittedName>
</protein>
<keyword evidence="4" id="KW-1185">Reference proteome</keyword>
<name>A0A9K3D4N4_9EUKA</name>
<evidence type="ECO:0000256" key="1">
    <source>
        <dbReference type="SAM" id="Coils"/>
    </source>
</evidence>
<comment type="caution">
    <text evidence="3">The sequence shown here is derived from an EMBL/GenBank/DDBJ whole genome shotgun (WGS) entry which is preliminary data.</text>
</comment>
<feature type="compositionally biased region" description="Basic and acidic residues" evidence="2">
    <location>
        <begin position="169"/>
        <end position="187"/>
    </location>
</feature>